<dbReference type="Gene3D" id="3.20.20.370">
    <property type="entry name" value="Glycoside hydrolase/deacetylase"/>
    <property type="match status" value="1"/>
</dbReference>
<evidence type="ECO:0000259" key="3">
    <source>
        <dbReference type="PROSITE" id="PS51677"/>
    </source>
</evidence>
<dbReference type="PROSITE" id="PS51677">
    <property type="entry name" value="NODB"/>
    <property type="match status" value="1"/>
</dbReference>
<dbReference type="KEGG" id="alq:C7Y71_001335"/>
<dbReference type="CDD" id="cd10918">
    <property type="entry name" value="CE4_NodB_like_5s_6s"/>
    <property type="match status" value="1"/>
</dbReference>
<evidence type="ECO:0000313" key="5">
    <source>
        <dbReference type="Proteomes" id="UP000249375"/>
    </source>
</evidence>
<dbReference type="Proteomes" id="UP000249375">
    <property type="component" value="Chromosome"/>
</dbReference>
<dbReference type="InterPro" id="IPR051398">
    <property type="entry name" value="Polysacch_Deacetylase"/>
</dbReference>
<gene>
    <name evidence="4" type="ORF">C7Y71_001335</name>
</gene>
<reference evidence="4 5" key="1">
    <citation type="submission" date="2018-11" db="EMBL/GenBank/DDBJ databases">
        <authorList>
            <person name="Na S.W."/>
            <person name="Baik M."/>
        </authorList>
    </citation>
    <scope>NUCLEOTIDE SEQUENCE [LARGE SCALE GENOMIC DNA]</scope>
    <source>
        <strain evidence="4 5">E39</strain>
    </source>
</reference>
<dbReference type="Pfam" id="PF01522">
    <property type="entry name" value="Polysacc_deac_1"/>
    <property type="match status" value="2"/>
</dbReference>
<organism evidence="4 5">
    <name type="scientific">Pseudoprevotella muciniphila</name>
    <dbReference type="NCBI Taxonomy" id="2133944"/>
    <lineage>
        <taxon>Bacteria</taxon>
        <taxon>Pseudomonadati</taxon>
        <taxon>Bacteroidota</taxon>
        <taxon>Bacteroidia</taxon>
        <taxon>Bacteroidales</taxon>
        <taxon>Prevotellaceae</taxon>
        <taxon>Pseudoprevotella</taxon>
    </lineage>
</organism>
<dbReference type="GO" id="GO:0005975">
    <property type="term" value="P:carbohydrate metabolic process"/>
    <property type="evidence" value="ECO:0007669"/>
    <property type="project" value="InterPro"/>
</dbReference>
<comment type="subcellular location">
    <subcellularLocation>
        <location evidence="1">Secreted</location>
    </subcellularLocation>
</comment>
<name>A0A5P8E438_9BACT</name>
<dbReference type="PANTHER" id="PTHR34216:SF3">
    <property type="entry name" value="POLY-BETA-1,6-N-ACETYL-D-GLUCOSAMINE N-DEACETYLASE"/>
    <property type="match status" value="1"/>
</dbReference>
<dbReference type="GO" id="GO:0005576">
    <property type="term" value="C:extracellular region"/>
    <property type="evidence" value="ECO:0007669"/>
    <property type="project" value="UniProtKB-SubCell"/>
</dbReference>
<dbReference type="SUPFAM" id="SSF88713">
    <property type="entry name" value="Glycoside hydrolase/deacetylase"/>
    <property type="match status" value="1"/>
</dbReference>
<evidence type="ECO:0000256" key="2">
    <source>
        <dbReference type="ARBA" id="ARBA00022729"/>
    </source>
</evidence>
<dbReference type="OrthoDB" id="1446101at2"/>
<keyword evidence="2" id="KW-0732">Signal</keyword>
<dbReference type="InterPro" id="IPR011330">
    <property type="entry name" value="Glyco_hydro/deAcase_b/a-brl"/>
</dbReference>
<dbReference type="EMBL" id="CP033459">
    <property type="protein sequence ID" value="QFQ11775.1"/>
    <property type="molecule type" value="Genomic_DNA"/>
</dbReference>
<proteinExistence type="predicted"/>
<accession>A0A5P8E438</accession>
<evidence type="ECO:0000256" key="1">
    <source>
        <dbReference type="ARBA" id="ARBA00004613"/>
    </source>
</evidence>
<dbReference type="InterPro" id="IPR002509">
    <property type="entry name" value="NODB_dom"/>
</dbReference>
<feature type="domain" description="NodB homology" evidence="3">
    <location>
        <begin position="82"/>
        <end position="325"/>
    </location>
</feature>
<dbReference type="RefSeq" id="WP_111897849.1">
    <property type="nucleotide sequence ID" value="NZ_CP033459.1"/>
</dbReference>
<keyword evidence="5" id="KW-1185">Reference proteome</keyword>
<dbReference type="GO" id="GO:0016810">
    <property type="term" value="F:hydrolase activity, acting on carbon-nitrogen (but not peptide) bonds"/>
    <property type="evidence" value="ECO:0007669"/>
    <property type="project" value="InterPro"/>
</dbReference>
<dbReference type="AlphaFoldDB" id="A0A5P8E438"/>
<evidence type="ECO:0000313" key="4">
    <source>
        <dbReference type="EMBL" id="QFQ11775.1"/>
    </source>
</evidence>
<sequence length="325" mass="37614">MNNLLKNTLLTFKVDALIRANNRCPRIVFWHGVDDRINSEVEQEIFDVEIFEKQIAYISKHFEIVSIEEFEKRYLADDFTGREVVLTFDDGYANNLYKVQPILNRFGLPFSVFVSTDNISNGEYFPTSVNRIIVKGADLQEINIPSQQLHFSVRNDDERGKVVRQISDLLKTKPLDEVKQITNDLISNVSQDVWEALKEKYKSVRPMTWDEVRELHKKGATIGSHCQQHICCHDNQNEDVLEQQIKQSKQIIEKELGAECRYFAYPNGNFTTFSNKCVEDSYALGFSTKGRERITSQSQKAIIPRIGLPITLNTFKLLINLFPRK</sequence>
<dbReference type="PANTHER" id="PTHR34216">
    <property type="match status" value="1"/>
</dbReference>
<protein>
    <submittedName>
        <fullName evidence="4">Polysaccharide deacetylase</fullName>
    </submittedName>
</protein>